<dbReference type="RefSeq" id="WP_136136142.1">
    <property type="nucleotide sequence ID" value="NZ_SDGV01000004.1"/>
</dbReference>
<reference evidence="1 2" key="1">
    <citation type="submission" date="2019-01" db="EMBL/GenBank/DDBJ databases">
        <title>Vagococcus silagei sp. nov. isolated from brewer's grain.</title>
        <authorList>
            <person name="Guu J.-R."/>
        </authorList>
    </citation>
    <scope>NUCLEOTIDE SEQUENCE [LARGE SCALE GENOMIC DNA]</scope>
    <source>
        <strain evidence="1 2">2B-2</strain>
    </source>
</reference>
<organism evidence="1 2">
    <name type="scientific">Vagococcus silagei</name>
    <dbReference type="NCBI Taxonomy" id="2508885"/>
    <lineage>
        <taxon>Bacteria</taxon>
        <taxon>Bacillati</taxon>
        <taxon>Bacillota</taxon>
        <taxon>Bacilli</taxon>
        <taxon>Lactobacillales</taxon>
        <taxon>Enterococcaceae</taxon>
        <taxon>Vagococcus</taxon>
    </lineage>
</organism>
<dbReference type="Proteomes" id="UP000310506">
    <property type="component" value="Unassembled WGS sequence"/>
</dbReference>
<comment type="caution">
    <text evidence="1">The sequence shown here is derived from an EMBL/GenBank/DDBJ whole genome shotgun (WGS) entry which is preliminary data.</text>
</comment>
<evidence type="ECO:0000313" key="1">
    <source>
        <dbReference type="EMBL" id="THB62141.1"/>
    </source>
</evidence>
<protein>
    <submittedName>
        <fullName evidence="1">Uncharacterized protein</fullName>
    </submittedName>
</protein>
<dbReference type="AlphaFoldDB" id="A0A4S3B4X9"/>
<name>A0A4S3B4X9_9ENTE</name>
<dbReference type="EMBL" id="SDGV01000004">
    <property type="protein sequence ID" value="THB62141.1"/>
    <property type="molecule type" value="Genomic_DNA"/>
</dbReference>
<evidence type="ECO:0000313" key="2">
    <source>
        <dbReference type="Proteomes" id="UP000310506"/>
    </source>
</evidence>
<keyword evidence="2" id="KW-1185">Reference proteome</keyword>
<gene>
    <name evidence="1" type="ORF">ESZ54_02735</name>
</gene>
<dbReference type="OrthoDB" id="2200322at2"/>
<accession>A0A4S3B4X9</accession>
<sequence length="67" mass="7436">MRTVQDIVPVSLKNEGMVSKSKLHSKPSSSTQSKVAIKLNNADKEITIYNGCNNYILNAVLSEWNAR</sequence>
<proteinExistence type="predicted"/>